<keyword evidence="5" id="KW-0547">Nucleotide-binding</keyword>
<dbReference type="RefSeq" id="WP_052733977.1">
    <property type="nucleotide sequence ID" value="NZ_BBWU01000052.1"/>
</dbReference>
<dbReference type="SMART" id="SM00387">
    <property type="entry name" value="HATPase_c"/>
    <property type="match status" value="1"/>
</dbReference>
<dbReference type="PANTHER" id="PTHR41523">
    <property type="entry name" value="TWO-COMPONENT SYSTEM SENSOR PROTEIN"/>
    <property type="match status" value="1"/>
</dbReference>
<protein>
    <recommendedName>
        <fullName evidence="2">histidine kinase</fullName>
        <ecNumber evidence="2">2.7.13.3</ecNumber>
    </recommendedName>
</protein>
<dbReference type="SUPFAM" id="SSF55785">
    <property type="entry name" value="PYP-like sensor domain (PAS domain)"/>
    <property type="match status" value="1"/>
</dbReference>
<dbReference type="InterPro" id="IPR011102">
    <property type="entry name" value="Sig_transdc_His_kinase_HWE"/>
</dbReference>
<dbReference type="OrthoDB" id="7297573at2"/>
<dbReference type="Gene3D" id="3.30.450.40">
    <property type="match status" value="1"/>
</dbReference>
<dbReference type="GO" id="GO:0005524">
    <property type="term" value="F:ATP binding"/>
    <property type="evidence" value="ECO:0007669"/>
    <property type="project" value="UniProtKB-KW"/>
</dbReference>
<dbReference type="PANTHER" id="PTHR41523:SF8">
    <property type="entry name" value="ETHYLENE RESPONSE SENSOR PROTEIN"/>
    <property type="match status" value="1"/>
</dbReference>
<name>A0A0E9MU13_9SPHN</name>
<evidence type="ECO:0000256" key="6">
    <source>
        <dbReference type="ARBA" id="ARBA00022777"/>
    </source>
</evidence>
<dbReference type="Gene3D" id="3.30.565.10">
    <property type="entry name" value="Histidine kinase-like ATPase, C-terminal domain"/>
    <property type="match status" value="1"/>
</dbReference>
<dbReference type="Pfam" id="PF13185">
    <property type="entry name" value="GAF_2"/>
    <property type="match status" value="1"/>
</dbReference>
<reference evidence="9 10" key="1">
    <citation type="submission" date="2015-04" db="EMBL/GenBank/DDBJ databases">
        <title>Whole genome shotgun sequence of Sphingomonas changbaiensis NBRC 104936.</title>
        <authorList>
            <person name="Katano-Makiyama Y."/>
            <person name="Hosoyama A."/>
            <person name="Hashimoto M."/>
            <person name="Noguchi M."/>
            <person name="Tsuchikane K."/>
            <person name="Ohji S."/>
            <person name="Yamazoe A."/>
            <person name="Ichikawa N."/>
            <person name="Kimura A."/>
            <person name="Fujita N."/>
        </authorList>
    </citation>
    <scope>NUCLEOTIDE SEQUENCE [LARGE SCALE GENOMIC DNA]</scope>
    <source>
        <strain evidence="9 10">NBRC 104936</strain>
    </source>
</reference>
<dbReference type="EC" id="2.7.13.3" evidence="2"/>
<evidence type="ECO:0000256" key="2">
    <source>
        <dbReference type="ARBA" id="ARBA00012438"/>
    </source>
</evidence>
<feature type="domain" description="Histidine kinase" evidence="8">
    <location>
        <begin position="331"/>
        <end position="520"/>
    </location>
</feature>
<keyword evidence="6" id="KW-0418">Kinase</keyword>
<dbReference type="InterPro" id="IPR003594">
    <property type="entry name" value="HATPase_dom"/>
</dbReference>
<gene>
    <name evidence="9" type="ORF">SCH01S_52_00840</name>
</gene>
<keyword evidence="7" id="KW-0067">ATP-binding</keyword>
<dbReference type="InterPro" id="IPR005467">
    <property type="entry name" value="His_kinase_dom"/>
</dbReference>
<dbReference type="Pfam" id="PF07568">
    <property type="entry name" value="HisKA_2"/>
    <property type="match status" value="1"/>
</dbReference>
<proteinExistence type="predicted"/>
<keyword evidence="4" id="KW-0808">Transferase</keyword>
<dbReference type="InterPro" id="IPR035965">
    <property type="entry name" value="PAS-like_dom_sf"/>
</dbReference>
<evidence type="ECO:0000256" key="4">
    <source>
        <dbReference type="ARBA" id="ARBA00022679"/>
    </source>
</evidence>
<evidence type="ECO:0000313" key="10">
    <source>
        <dbReference type="Proteomes" id="UP000033202"/>
    </source>
</evidence>
<dbReference type="SMART" id="SM00911">
    <property type="entry name" value="HWE_HK"/>
    <property type="match status" value="1"/>
</dbReference>
<dbReference type="InterPro" id="IPR036890">
    <property type="entry name" value="HATPase_C_sf"/>
</dbReference>
<dbReference type="EMBL" id="BBWU01000052">
    <property type="protein sequence ID" value="GAO40901.1"/>
    <property type="molecule type" value="Genomic_DNA"/>
</dbReference>
<sequence length="520" mass="57316">MQPNQPHFPAAADAAGAPAPELAYRLQQQQLLSEFGMFALGCEDLAALSQRACELAARGLHTEFAKVLRYGPEHDDLLVWAGVGWKPGVAGHATLGADLASPAGFALKTGQPVISNDLRSESRFRTPPLLAEHGIRRAINVLIPECRGFRGVLEVDSTDGHAFVEADLDYLRSLAQWLGIAMERQRAEDAKASSDERYQRLFEAIDAGFCVIEIKFDADRQPIDYRFVEVNPAFAGHTGLADAQGKWMRDLAPTHEQHWFDIYGRVALTGEPARFEEQAEALGRWFSVNAFRVGDPELHQVGILFTDMTDRKRLETLLQEKVAHQETLMREVSHRVKNSLALVGSMLYMQGRATHDPEVKRAIADAQTRVLAIAQVHDQLWRQSQVERIELGTFLGDLCAKLQETDRRHRLRCEIDPVAIPADQAIPLGLIVNELVTNAFKYAYPDESGGVIGVALRETKDGIRLEVADTGVGLPASVDFGASTKSLGGRMVQALARQLGATLDVESSSRGARFTLDIPE</sequence>
<dbReference type="SUPFAM" id="SSF55781">
    <property type="entry name" value="GAF domain-like"/>
    <property type="match status" value="1"/>
</dbReference>
<evidence type="ECO:0000256" key="1">
    <source>
        <dbReference type="ARBA" id="ARBA00000085"/>
    </source>
</evidence>
<dbReference type="InterPro" id="IPR029016">
    <property type="entry name" value="GAF-like_dom_sf"/>
</dbReference>
<evidence type="ECO:0000259" key="8">
    <source>
        <dbReference type="PROSITE" id="PS50109"/>
    </source>
</evidence>
<dbReference type="Gene3D" id="3.30.450.20">
    <property type="entry name" value="PAS domain"/>
    <property type="match status" value="1"/>
</dbReference>
<dbReference type="InterPro" id="IPR003018">
    <property type="entry name" value="GAF"/>
</dbReference>
<dbReference type="SMART" id="SM00065">
    <property type="entry name" value="GAF"/>
    <property type="match status" value="1"/>
</dbReference>
<accession>A0A0E9MU13</accession>
<comment type="caution">
    <text evidence="9">The sequence shown here is derived from an EMBL/GenBank/DDBJ whole genome shotgun (WGS) entry which is preliminary data.</text>
</comment>
<dbReference type="Pfam" id="PF02518">
    <property type="entry name" value="HATPase_c"/>
    <property type="match status" value="1"/>
</dbReference>
<evidence type="ECO:0000256" key="5">
    <source>
        <dbReference type="ARBA" id="ARBA00022741"/>
    </source>
</evidence>
<dbReference type="STRING" id="1219043.SCH01S_52_00840"/>
<keyword evidence="3" id="KW-0597">Phosphoprotein</keyword>
<dbReference type="SUPFAM" id="SSF55874">
    <property type="entry name" value="ATPase domain of HSP90 chaperone/DNA topoisomerase II/histidine kinase"/>
    <property type="match status" value="1"/>
</dbReference>
<dbReference type="GO" id="GO:0004673">
    <property type="term" value="F:protein histidine kinase activity"/>
    <property type="evidence" value="ECO:0007669"/>
    <property type="project" value="UniProtKB-EC"/>
</dbReference>
<evidence type="ECO:0000256" key="7">
    <source>
        <dbReference type="ARBA" id="ARBA00022840"/>
    </source>
</evidence>
<evidence type="ECO:0000256" key="3">
    <source>
        <dbReference type="ARBA" id="ARBA00022553"/>
    </source>
</evidence>
<keyword evidence="10" id="KW-1185">Reference proteome</keyword>
<dbReference type="Pfam" id="PF13188">
    <property type="entry name" value="PAS_8"/>
    <property type="match status" value="1"/>
</dbReference>
<organism evidence="9 10">
    <name type="scientific">Sphingomonas changbaiensis NBRC 104936</name>
    <dbReference type="NCBI Taxonomy" id="1219043"/>
    <lineage>
        <taxon>Bacteria</taxon>
        <taxon>Pseudomonadati</taxon>
        <taxon>Pseudomonadota</taxon>
        <taxon>Alphaproteobacteria</taxon>
        <taxon>Sphingomonadales</taxon>
        <taxon>Sphingomonadaceae</taxon>
        <taxon>Sphingomonas</taxon>
    </lineage>
</organism>
<dbReference type="PROSITE" id="PS50109">
    <property type="entry name" value="HIS_KIN"/>
    <property type="match status" value="1"/>
</dbReference>
<comment type="catalytic activity">
    <reaction evidence="1">
        <text>ATP + protein L-histidine = ADP + protein N-phospho-L-histidine.</text>
        <dbReference type="EC" id="2.7.13.3"/>
    </reaction>
</comment>
<dbReference type="Proteomes" id="UP000033202">
    <property type="component" value="Unassembled WGS sequence"/>
</dbReference>
<dbReference type="AlphaFoldDB" id="A0A0E9MU13"/>
<dbReference type="InterPro" id="IPR011495">
    <property type="entry name" value="Sig_transdc_His_kin_sub2_dim/P"/>
</dbReference>
<evidence type="ECO:0000313" key="9">
    <source>
        <dbReference type="EMBL" id="GAO40901.1"/>
    </source>
</evidence>
<dbReference type="InterPro" id="IPR000014">
    <property type="entry name" value="PAS"/>
</dbReference>